<evidence type="ECO:0000313" key="1">
    <source>
        <dbReference type="EMBL" id="KAF8564673.1"/>
    </source>
</evidence>
<protein>
    <submittedName>
        <fullName evidence="1">Uncharacterized protein</fullName>
    </submittedName>
</protein>
<sequence length="97" mass="10988">MNRTSNCDSMFREVKLMECTATYAHIHFAYGLKECGLPPCPPETEIKPSNGTTHLLLVLFAPQYSSVASDLSSFPSVTEDEKDPVWERISLEDFERM</sequence>
<comment type="caution">
    <text evidence="1">The sequence shown here is derived from an EMBL/GenBank/DDBJ whole genome shotgun (WGS) entry which is preliminary data.</text>
</comment>
<gene>
    <name evidence="1" type="ORF">P879_10503</name>
</gene>
<evidence type="ECO:0000313" key="2">
    <source>
        <dbReference type="Proteomes" id="UP000699462"/>
    </source>
</evidence>
<dbReference type="EMBL" id="JTDF01008070">
    <property type="protein sequence ID" value="KAF8564673.1"/>
    <property type="molecule type" value="Genomic_DNA"/>
</dbReference>
<organism evidence="1 2">
    <name type="scientific">Paragonimus westermani</name>
    <dbReference type="NCBI Taxonomy" id="34504"/>
    <lineage>
        <taxon>Eukaryota</taxon>
        <taxon>Metazoa</taxon>
        <taxon>Spiralia</taxon>
        <taxon>Lophotrochozoa</taxon>
        <taxon>Platyhelminthes</taxon>
        <taxon>Trematoda</taxon>
        <taxon>Digenea</taxon>
        <taxon>Plagiorchiida</taxon>
        <taxon>Troglotremata</taxon>
        <taxon>Troglotrematidae</taxon>
        <taxon>Paragonimus</taxon>
    </lineage>
</organism>
<dbReference type="AlphaFoldDB" id="A0A8T0DA02"/>
<accession>A0A8T0DA02</accession>
<name>A0A8T0DA02_9TREM</name>
<keyword evidence="2" id="KW-1185">Reference proteome</keyword>
<dbReference type="Proteomes" id="UP000699462">
    <property type="component" value="Unassembled WGS sequence"/>
</dbReference>
<reference evidence="1 2" key="1">
    <citation type="submission" date="2019-07" db="EMBL/GenBank/DDBJ databases">
        <title>Annotation for the trematode Paragonimus westermani.</title>
        <authorList>
            <person name="Choi Y.-J."/>
        </authorList>
    </citation>
    <scope>NUCLEOTIDE SEQUENCE [LARGE SCALE GENOMIC DNA]</scope>
    <source>
        <strain evidence="1">180907_Pwestermani</strain>
    </source>
</reference>
<proteinExistence type="predicted"/>